<dbReference type="InterPro" id="IPR050593">
    <property type="entry name" value="LovG"/>
</dbReference>
<comment type="caution">
    <text evidence="4">The sequence shown here is derived from an EMBL/GenBank/DDBJ whole genome shotgun (WGS) entry which is preliminary data.</text>
</comment>
<evidence type="ECO:0000256" key="1">
    <source>
        <dbReference type="ARBA" id="ARBA00022801"/>
    </source>
</evidence>
<dbReference type="PANTHER" id="PTHR48070:SF6">
    <property type="entry name" value="ESTERASE OVCA2"/>
    <property type="match status" value="1"/>
</dbReference>
<dbReference type="InterPro" id="IPR005645">
    <property type="entry name" value="FSH-like_dom"/>
</dbReference>
<feature type="compositionally biased region" description="Polar residues" evidence="2">
    <location>
        <begin position="14"/>
        <end position="37"/>
    </location>
</feature>
<evidence type="ECO:0000313" key="5">
    <source>
        <dbReference type="Proteomes" id="UP001174934"/>
    </source>
</evidence>
<feature type="region of interest" description="Disordered" evidence="2">
    <location>
        <begin position="1"/>
        <end position="40"/>
    </location>
</feature>
<dbReference type="GO" id="GO:0016787">
    <property type="term" value="F:hydrolase activity"/>
    <property type="evidence" value="ECO:0007669"/>
    <property type="project" value="UniProtKB-KW"/>
</dbReference>
<evidence type="ECO:0000259" key="3">
    <source>
        <dbReference type="Pfam" id="PF03959"/>
    </source>
</evidence>
<dbReference type="InterPro" id="IPR029058">
    <property type="entry name" value="AB_hydrolase_fold"/>
</dbReference>
<accession>A0AA39U745</accession>
<feature type="domain" description="Serine hydrolase" evidence="3">
    <location>
        <begin position="42"/>
        <end position="304"/>
    </location>
</feature>
<sequence length="345" mass="37346">MGDNTATAAPLNPASGSVNATGKKQYPPKQQKTNGSSAKAKKEVRILMLHGYTQSGPLFRAKTRAVEKLVAKALAPLNLVPALIYPTAPNPLYARDIPGYEPAEGATADDESQTDAWAWFRKDDATSNYRLLDRGMNALAEATREANEGQASESAVAEGDDEKQAVAVPAATDEAKERGTIDGVIGFSQGGAMAAMLAAAMETPASDSRVPPPEHAGWFNAVREANGGKPLKFAVSYSGFYATPKDLEWLYEGKVRTPTLHYIGSLDTVVDESRSQGLVERCEEPVVVVHPGGHYVPVNREWVMPLVGFVRRCLEGGRGRRRVYSGLVEWWCRLVLVVRYGCIRG</sequence>
<reference evidence="4" key="1">
    <citation type="submission" date="2023-06" db="EMBL/GenBank/DDBJ databases">
        <title>Genome-scale phylogeny and comparative genomics of the fungal order Sordariales.</title>
        <authorList>
            <consortium name="Lawrence Berkeley National Laboratory"/>
            <person name="Hensen N."/>
            <person name="Bonometti L."/>
            <person name="Westerberg I."/>
            <person name="Brannstrom I.O."/>
            <person name="Guillou S."/>
            <person name="Cros-Aarteil S."/>
            <person name="Calhoun S."/>
            <person name="Haridas S."/>
            <person name="Kuo A."/>
            <person name="Mondo S."/>
            <person name="Pangilinan J."/>
            <person name="Riley R."/>
            <person name="LaButti K."/>
            <person name="Andreopoulos B."/>
            <person name="Lipzen A."/>
            <person name="Chen C."/>
            <person name="Yanf M."/>
            <person name="Daum C."/>
            <person name="Ng V."/>
            <person name="Clum A."/>
            <person name="Steindorff A."/>
            <person name="Ohm R."/>
            <person name="Martin F."/>
            <person name="Silar P."/>
            <person name="Natvig D."/>
            <person name="Lalanne C."/>
            <person name="Gautier V."/>
            <person name="Ament-velasquez S.L."/>
            <person name="Kruys A."/>
            <person name="Hutchinson M.I."/>
            <person name="Powell A.J."/>
            <person name="Barry K."/>
            <person name="Miller A.N."/>
            <person name="Grigoriev I.V."/>
            <person name="Debuchy R."/>
            <person name="Gladieux P."/>
            <person name="Thoren M.H."/>
            <person name="Johannesson H."/>
        </authorList>
    </citation>
    <scope>NUCLEOTIDE SEQUENCE</scope>
    <source>
        <strain evidence="4">SMH3391-2</strain>
    </source>
</reference>
<dbReference type="SUPFAM" id="SSF53474">
    <property type="entry name" value="alpha/beta-Hydrolases"/>
    <property type="match status" value="1"/>
</dbReference>
<keyword evidence="5" id="KW-1185">Reference proteome</keyword>
<dbReference type="AlphaFoldDB" id="A0AA39U745"/>
<dbReference type="Proteomes" id="UP001174934">
    <property type="component" value="Unassembled WGS sequence"/>
</dbReference>
<keyword evidence="1 4" id="KW-0378">Hydrolase</keyword>
<dbReference type="GO" id="GO:0019748">
    <property type="term" value="P:secondary metabolic process"/>
    <property type="evidence" value="ECO:0007669"/>
    <property type="project" value="TreeGrafter"/>
</dbReference>
<gene>
    <name evidence="4" type="ORF">B0T17DRAFT_511628</name>
</gene>
<name>A0AA39U745_9PEZI</name>
<dbReference type="GO" id="GO:0005634">
    <property type="term" value="C:nucleus"/>
    <property type="evidence" value="ECO:0007669"/>
    <property type="project" value="TreeGrafter"/>
</dbReference>
<proteinExistence type="predicted"/>
<evidence type="ECO:0000256" key="2">
    <source>
        <dbReference type="SAM" id="MobiDB-lite"/>
    </source>
</evidence>
<feature type="region of interest" description="Disordered" evidence="2">
    <location>
        <begin position="145"/>
        <end position="164"/>
    </location>
</feature>
<dbReference type="PANTHER" id="PTHR48070">
    <property type="entry name" value="ESTERASE OVCA2"/>
    <property type="match status" value="1"/>
</dbReference>
<dbReference type="Gene3D" id="3.40.50.1820">
    <property type="entry name" value="alpha/beta hydrolase"/>
    <property type="match status" value="1"/>
</dbReference>
<organism evidence="4 5">
    <name type="scientific">Bombardia bombarda</name>
    <dbReference type="NCBI Taxonomy" id="252184"/>
    <lineage>
        <taxon>Eukaryota</taxon>
        <taxon>Fungi</taxon>
        <taxon>Dikarya</taxon>
        <taxon>Ascomycota</taxon>
        <taxon>Pezizomycotina</taxon>
        <taxon>Sordariomycetes</taxon>
        <taxon>Sordariomycetidae</taxon>
        <taxon>Sordariales</taxon>
        <taxon>Lasiosphaeriaceae</taxon>
        <taxon>Bombardia</taxon>
    </lineage>
</organism>
<protein>
    <submittedName>
        <fullName evidence="4">Serine hydrolase-domain-containing protein</fullName>
    </submittedName>
</protein>
<dbReference type="EMBL" id="JAULSR010000009">
    <property type="protein sequence ID" value="KAK0612435.1"/>
    <property type="molecule type" value="Genomic_DNA"/>
</dbReference>
<evidence type="ECO:0000313" key="4">
    <source>
        <dbReference type="EMBL" id="KAK0612435.1"/>
    </source>
</evidence>
<dbReference type="Pfam" id="PF03959">
    <property type="entry name" value="FSH1"/>
    <property type="match status" value="1"/>
</dbReference>
<dbReference type="GO" id="GO:0005737">
    <property type="term" value="C:cytoplasm"/>
    <property type="evidence" value="ECO:0007669"/>
    <property type="project" value="TreeGrafter"/>
</dbReference>